<accession>A0A840Z334</accession>
<protein>
    <submittedName>
        <fullName evidence="3">Uncharacterized protein YndB with AHSA1/START domain</fullName>
    </submittedName>
</protein>
<comment type="caution">
    <text evidence="3">The sequence shown here is derived from an EMBL/GenBank/DDBJ whole genome shotgun (WGS) entry which is preliminary data.</text>
</comment>
<dbReference type="AlphaFoldDB" id="A0A840Z334"/>
<dbReference type="Pfam" id="PF08327">
    <property type="entry name" value="AHSA1"/>
    <property type="match status" value="1"/>
</dbReference>
<feature type="domain" description="Activator of Hsp90 ATPase homologue 1/2-like C-terminal" evidence="2">
    <location>
        <begin position="18"/>
        <end position="132"/>
    </location>
</feature>
<evidence type="ECO:0000313" key="4">
    <source>
        <dbReference type="Proteomes" id="UP000554342"/>
    </source>
</evidence>
<reference evidence="3 4" key="1">
    <citation type="submission" date="2020-08" db="EMBL/GenBank/DDBJ databases">
        <title>Genomic Encyclopedia of Type Strains, Phase IV (KMG-IV): sequencing the most valuable type-strain genomes for metagenomic binning, comparative biology and taxonomic classification.</title>
        <authorList>
            <person name="Goeker M."/>
        </authorList>
    </citation>
    <scope>NUCLEOTIDE SEQUENCE [LARGE SCALE GENOMIC DNA]</scope>
    <source>
        <strain evidence="3 4">DSM 27203</strain>
    </source>
</reference>
<name>A0A840Z334_9SPHN</name>
<dbReference type="Proteomes" id="UP000554342">
    <property type="component" value="Unassembled WGS sequence"/>
</dbReference>
<sequence>MTTDNTDYRSLDFERQLDHPPEKVWRALTQKELLGEWIMPSDFEPEVGKSFAMAAEWGEVTGEVLAVEPEERLSYTWNGPGLTSEVTWTLTPKDGGTLLRLDHTKIPSDSNQAYHGAKAGWPRFLDALEKTLSNID</sequence>
<evidence type="ECO:0000313" key="3">
    <source>
        <dbReference type="EMBL" id="MBB5720140.1"/>
    </source>
</evidence>
<comment type="similarity">
    <text evidence="1">Belongs to the AHA1 family.</text>
</comment>
<dbReference type="SUPFAM" id="SSF55961">
    <property type="entry name" value="Bet v1-like"/>
    <property type="match status" value="1"/>
</dbReference>
<evidence type="ECO:0000256" key="1">
    <source>
        <dbReference type="ARBA" id="ARBA00006817"/>
    </source>
</evidence>
<dbReference type="InterPro" id="IPR023393">
    <property type="entry name" value="START-like_dom_sf"/>
</dbReference>
<evidence type="ECO:0000259" key="2">
    <source>
        <dbReference type="Pfam" id="PF08327"/>
    </source>
</evidence>
<keyword evidence="4" id="KW-1185">Reference proteome</keyword>
<dbReference type="InterPro" id="IPR013538">
    <property type="entry name" value="ASHA1/2-like_C"/>
</dbReference>
<dbReference type="EMBL" id="JACIJI010000009">
    <property type="protein sequence ID" value="MBB5720140.1"/>
    <property type="molecule type" value="Genomic_DNA"/>
</dbReference>
<gene>
    <name evidence="3" type="ORF">FHR23_003102</name>
</gene>
<proteinExistence type="inferred from homology"/>
<dbReference type="RefSeq" id="WP_184005716.1">
    <property type="nucleotide sequence ID" value="NZ_BAABIF010000007.1"/>
</dbReference>
<dbReference type="Gene3D" id="3.30.530.20">
    <property type="match status" value="1"/>
</dbReference>
<organism evidence="3 4">
    <name type="scientific">Stakelama sediminis</name>
    <dbReference type="NCBI Taxonomy" id="463200"/>
    <lineage>
        <taxon>Bacteria</taxon>
        <taxon>Pseudomonadati</taxon>
        <taxon>Pseudomonadota</taxon>
        <taxon>Alphaproteobacteria</taxon>
        <taxon>Sphingomonadales</taxon>
        <taxon>Sphingomonadaceae</taxon>
        <taxon>Stakelama</taxon>
    </lineage>
</organism>